<comment type="caution">
    <text evidence="8">The sequence shown here is derived from an EMBL/GenBank/DDBJ whole genome shotgun (WGS) entry which is preliminary data.</text>
</comment>
<dbReference type="GO" id="GO:0006412">
    <property type="term" value="P:translation"/>
    <property type="evidence" value="ECO:0007669"/>
    <property type="project" value="InterPro"/>
</dbReference>
<dbReference type="GO" id="GO:0005840">
    <property type="term" value="C:ribosome"/>
    <property type="evidence" value="ECO:0007669"/>
    <property type="project" value="UniProtKB-KW"/>
</dbReference>
<dbReference type="OrthoDB" id="359154at2759"/>
<evidence type="ECO:0000313" key="8">
    <source>
        <dbReference type="EMBL" id="GJQ12499.1"/>
    </source>
</evidence>
<keyword evidence="3" id="KW-0689">Ribosomal protein</keyword>
<keyword evidence="9" id="KW-1185">Reference proteome</keyword>
<dbReference type="InterPro" id="IPR041988">
    <property type="entry name" value="Ribosomal_uL24_KOW"/>
</dbReference>
<dbReference type="InterPro" id="IPR003256">
    <property type="entry name" value="Ribosomal_uL24"/>
</dbReference>
<proteinExistence type="inferred from homology"/>
<dbReference type="SUPFAM" id="SSF50104">
    <property type="entry name" value="Translation proteins SH3-like domain"/>
    <property type="match status" value="1"/>
</dbReference>
<evidence type="ECO:0000256" key="1">
    <source>
        <dbReference type="ARBA" id="ARBA00004072"/>
    </source>
</evidence>
<feature type="domain" description="Large ribosomal subunit protein uL24 C-terminal" evidence="6">
    <location>
        <begin position="111"/>
        <end position="159"/>
    </location>
</feature>
<evidence type="ECO:0000259" key="6">
    <source>
        <dbReference type="Pfam" id="PF17136"/>
    </source>
</evidence>
<dbReference type="Gene3D" id="2.30.30.30">
    <property type="match status" value="1"/>
</dbReference>
<comment type="function">
    <text evidence="1">One of two assembly initiator proteins, it binds directly to the 5'-end of the 23S rRNA, where it nucleates assembly of the 50S subunit.</text>
</comment>
<dbReference type="CDD" id="cd06089">
    <property type="entry name" value="KOW_RPL26"/>
    <property type="match status" value="1"/>
</dbReference>
<dbReference type="InterPro" id="IPR008991">
    <property type="entry name" value="Translation_prot_SH3-like_sf"/>
</dbReference>
<evidence type="ECO:0000256" key="3">
    <source>
        <dbReference type="ARBA" id="ARBA00022980"/>
    </source>
</evidence>
<evidence type="ECO:0000256" key="4">
    <source>
        <dbReference type="ARBA" id="ARBA00023274"/>
    </source>
</evidence>
<gene>
    <name evidence="7" type="ORF">GpartN1_g4253.t1</name>
    <name evidence="8" type="ORF">GpartN1_g4290.t1</name>
</gene>
<reference evidence="8" key="2">
    <citation type="submission" date="2022-01" db="EMBL/GenBank/DDBJ databases">
        <authorList>
            <person name="Hirooka S."/>
            <person name="Miyagishima S.Y."/>
        </authorList>
    </citation>
    <scope>NUCLEOTIDE SEQUENCE</scope>
    <source>
        <strain evidence="8">NBRC 102759</strain>
    </source>
</reference>
<evidence type="ECO:0000256" key="5">
    <source>
        <dbReference type="ARBA" id="ARBA00035282"/>
    </source>
</evidence>
<evidence type="ECO:0000256" key="2">
    <source>
        <dbReference type="ARBA" id="ARBA00010618"/>
    </source>
</evidence>
<dbReference type="Proteomes" id="UP001061958">
    <property type="component" value="Unassembled WGS sequence"/>
</dbReference>
<name>A0A9C7PYH9_9RHOD</name>
<protein>
    <recommendedName>
        <fullName evidence="5">Large ribosomal subunit protein uL24c</fullName>
    </recommendedName>
</protein>
<dbReference type="NCBIfam" id="TIGR01079">
    <property type="entry name" value="rplX_bact"/>
    <property type="match status" value="1"/>
</dbReference>
<dbReference type="InterPro" id="IPR057264">
    <property type="entry name" value="Ribosomal_uL24_C"/>
</dbReference>
<evidence type="ECO:0000313" key="9">
    <source>
        <dbReference type="Proteomes" id="UP001061958"/>
    </source>
</evidence>
<comment type="similarity">
    <text evidence="2">Belongs to the universal ribosomal protein uL24 family.</text>
</comment>
<dbReference type="AlphaFoldDB" id="A0A9C7PYH9"/>
<dbReference type="GO" id="GO:0003723">
    <property type="term" value="F:RNA binding"/>
    <property type="evidence" value="ECO:0007669"/>
    <property type="project" value="InterPro"/>
</dbReference>
<sequence length="212" mass="23886">MVHHSAILLFSAKMARVSRNLPRKRILRGKLSKEISDPMDSCVTEIRFAKKVKHRLEPWNFLPGDTVEVLNGPEKGKRSRVLLSLPESNDLVIEDINVQTVLKLKDNSSETEEVKTEHPLKASRVSLVCPETGKPTDVVYRYLEDGTRVRVAKVSGAIVPYPQLATRVEKSKEKKPDEMKVDNIYLCTPPEQAVKKTLEIKGLATAVEVEDF</sequence>
<dbReference type="GO" id="GO:1990904">
    <property type="term" value="C:ribonucleoprotein complex"/>
    <property type="evidence" value="ECO:0007669"/>
    <property type="project" value="UniProtKB-KW"/>
</dbReference>
<dbReference type="PANTHER" id="PTHR12903">
    <property type="entry name" value="MITOCHONDRIAL RIBOSOMAL PROTEIN L24"/>
    <property type="match status" value="1"/>
</dbReference>
<reference evidence="8" key="1">
    <citation type="journal article" date="2022" name="Proc. Natl. Acad. Sci. U.S.A.">
        <title>Life cycle and functional genomics of the unicellular red alga Galdieria for elucidating algal and plant evolution and industrial use.</title>
        <authorList>
            <person name="Hirooka S."/>
            <person name="Itabashi T."/>
            <person name="Ichinose T.M."/>
            <person name="Onuma R."/>
            <person name="Fujiwara T."/>
            <person name="Yamashita S."/>
            <person name="Jong L.W."/>
            <person name="Tomita R."/>
            <person name="Iwane A.H."/>
            <person name="Miyagishima S.Y."/>
        </authorList>
    </citation>
    <scope>NUCLEOTIDE SEQUENCE</scope>
    <source>
        <strain evidence="8">NBRC 102759</strain>
    </source>
</reference>
<dbReference type="InterPro" id="IPR014722">
    <property type="entry name" value="Rib_uL2_dom2"/>
</dbReference>
<dbReference type="EMBL" id="BQMJ01000034">
    <property type="protein sequence ID" value="GJQ12499.1"/>
    <property type="molecule type" value="Genomic_DNA"/>
</dbReference>
<accession>A0A9C7PYH9</accession>
<dbReference type="Pfam" id="PF17136">
    <property type="entry name" value="ribosomal_L24"/>
    <property type="match status" value="1"/>
</dbReference>
<dbReference type="GO" id="GO:0003735">
    <property type="term" value="F:structural constituent of ribosome"/>
    <property type="evidence" value="ECO:0007669"/>
    <property type="project" value="InterPro"/>
</dbReference>
<evidence type="ECO:0000313" key="7">
    <source>
        <dbReference type="EMBL" id="GJQ12462.1"/>
    </source>
</evidence>
<keyword evidence="4" id="KW-0687">Ribonucleoprotein</keyword>
<dbReference type="EMBL" id="BQMJ01000033">
    <property type="protein sequence ID" value="GJQ12462.1"/>
    <property type="molecule type" value="Genomic_DNA"/>
</dbReference>
<organism evidence="8 9">
    <name type="scientific">Galdieria partita</name>
    <dbReference type="NCBI Taxonomy" id="83374"/>
    <lineage>
        <taxon>Eukaryota</taxon>
        <taxon>Rhodophyta</taxon>
        <taxon>Bangiophyceae</taxon>
        <taxon>Galdieriales</taxon>
        <taxon>Galdieriaceae</taxon>
        <taxon>Galdieria</taxon>
    </lineage>
</organism>